<name>A0ABU6CXN5_9GAMM</name>
<dbReference type="PANTHER" id="PTHR44591">
    <property type="entry name" value="STRESS RESPONSE REGULATOR PROTEIN 1"/>
    <property type="match status" value="1"/>
</dbReference>
<reference evidence="4 5" key="2">
    <citation type="submission" date="2024-01" db="EMBL/GenBank/DDBJ databases">
        <authorList>
            <person name="Xie X."/>
        </authorList>
    </citation>
    <scope>NUCLEOTIDE SEQUENCE [LARGE SCALE GENOMIC DNA]</scope>
    <source>
        <strain evidence="4">SCUT-1</strain>
    </source>
</reference>
<dbReference type="SUPFAM" id="SSF52172">
    <property type="entry name" value="CheY-like"/>
    <property type="match status" value="1"/>
</dbReference>
<feature type="modified residue" description="4-aspartylphosphate" evidence="2">
    <location>
        <position position="57"/>
    </location>
</feature>
<keyword evidence="1 2" id="KW-0597">Phosphoprotein</keyword>
<feature type="domain" description="Response regulatory" evidence="3">
    <location>
        <begin position="4"/>
        <end position="122"/>
    </location>
</feature>
<organism evidence="4 5">
    <name type="scientific">Candidatus Thiothrix phosphatis</name>
    <dbReference type="NCBI Taxonomy" id="3112415"/>
    <lineage>
        <taxon>Bacteria</taxon>
        <taxon>Pseudomonadati</taxon>
        <taxon>Pseudomonadota</taxon>
        <taxon>Gammaproteobacteria</taxon>
        <taxon>Thiotrichales</taxon>
        <taxon>Thiotrichaceae</taxon>
        <taxon>Thiothrix</taxon>
    </lineage>
</organism>
<keyword evidence="5" id="KW-1185">Reference proteome</keyword>
<sequence>MKKTVYIVDDDDAVRASIQFLLEAGDFTVSTYESALAFEAAFEGGLDLAEAGCVLADLRMPGITGIELVQRLRRREQDIPVIIMSGHGGQSARNEAKEAGVFDFLEKPFDADALFGIIDRAIASREATHTGLAHE</sequence>
<reference evidence="5" key="1">
    <citation type="submission" date="2023-07" db="EMBL/GenBank/DDBJ databases">
        <title>The carbon used by Thiothrix.</title>
        <authorList>
            <person name="Chen L."/>
        </authorList>
    </citation>
    <scope>NUCLEOTIDE SEQUENCE [LARGE SCALE GENOMIC DNA]</scope>
</reference>
<dbReference type="InterPro" id="IPR050595">
    <property type="entry name" value="Bact_response_regulator"/>
</dbReference>
<gene>
    <name evidence="4" type="ORF">VSS37_11390</name>
</gene>
<dbReference type="Proteomes" id="UP001308005">
    <property type="component" value="Unassembled WGS sequence"/>
</dbReference>
<dbReference type="EMBL" id="JAYMYJ010000110">
    <property type="protein sequence ID" value="MEB4591586.1"/>
    <property type="molecule type" value="Genomic_DNA"/>
</dbReference>
<dbReference type="InterPro" id="IPR011006">
    <property type="entry name" value="CheY-like_superfamily"/>
</dbReference>
<evidence type="ECO:0000256" key="1">
    <source>
        <dbReference type="ARBA" id="ARBA00022553"/>
    </source>
</evidence>
<proteinExistence type="predicted"/>
<evidence type="ECO:0000256" key="2">
    <source>
        <dbReference type="PROSITE-ProRule" id="PRU00169"/>
    </source>
</evidence>
<dbReference type="Gene3D" id="3.40.50.2300">
    <property type="match status" value="1"/>
</dbReference>
<comment type="caution">
    <text evidence="4">The sequence shown here is derived from an EMBL/GenBank/DDBJ whole genome shotgun (WGS) entry which is preliminary data.</text>
</comment>
<evidence type="ECO:0000313" key="4">
    <source>
        <dbReference type="EMBL" id="MEB4591586.1"/>
    </source>
</evidence>
<accession>A0ABU6CXN5</accession>
<evidence type="ECO:0000313" key="5">
    <source>
        <dbReference type="Proteomes" id="UP001308005"/>
    </source>
</evidence>
<protein>
    <submittedName>
        <fullName evidence="4">Response regulator</fullName>
    </submittedName>
</protein>
<dbReference type="SMART" id="SM00448">
    <property type="entry name" value="REC"/>
    <property type="match status" value="1"/>
</dbReference>
<dbReference type="RefSeq" id="WP_324695295.1">
    <property type="nucleotide sequence ID" value="NZ_JAYMYJ010000110.1"/>
</dbReference>
<evidence type="ECO:0000259" key="3">
    <source>
        <dbReference type="PROSITE" id="PS50110"/>
    </source>
</evidence>
<dbReference type="Pfam" id="PF00072">
    <property type="entry name" value="Response_reg"/>
    <property type="match status" value="1"/>
</dbReference>
<dbReference type="PROSITE" id="PS50110">
    <property type="entry name" value="RESPONSE_REGULATORY"/>
    <property type="match status" value="1"/>
</dbReference>
<dbReference type="PANTHER" id="PTHR44591:SF25">
    <property type="entry name" value="CHEMOTAXIS TWO-COMPONENT RESPONSE REGULATOR"/>
    <property type="match status" value="1"/>
</dbReference>
<dbReference type="InterPro" id="IPR001789">
    <property type="entry name" value="Sig_transdc_resp-reg_receiver"/>
</dbReference>